<protein>
    <submittedName>
        <fullName evidence="1">Uncharacterized protein</fullName>
    </submittedName>
</protein>
<reference evidence="2" key="1">
    <citation type="journal article" date="2022" name="Mol. Ecol. Resour.">
        <title>The genomes of chicory, endive, great burdock and yacon provide insights into Asteraceae palaeo-polyploidization history and plant inulin production.</title>
        <authorList>
            <person name="Fan W."/>
            <person name="Wang S."/>
            <person name="Wang H."/>
            <person name="Wang A."/>
            <person name="Jiang F."/>
            <person name="Liu H."/>
            <person name="Zhao H."/>
            <person name="Xu D."/>
            <person name="Zhang Y."/>
        </authorList>
    </citation>
    <scope>NUCLEOTIDE SEQUENCE [LARGE SCALE GENOMIC DNA]</scope>
    <source>
        <strain evidence="2">cv. Punajuju</strain>
    </source>
</reference>
<evidence type="ECO:0000313" key="1">
    <source>
        <dbReference type="EMBL" id="KAI3740907.1"/>
    </source>
</evidence>
<comment type="caution">
    <text evidence="1">The sequence shown here is derived from an EMBL/GenBank/DDBJ whole genome shotgun (WGS) entry which is preliminary data.</text>
</comment>
<dbReference type="EMBL" id="CM042013">
    <property type="protein sequence ID" value="KAI3740907.1"/>
    <property type="molecule type" value="Genomic_DNA"/>
</dbReference>
<sequence>MILHYIRASDYEDKEIESRFAKAAKLENFGRGQGNYTYFQNFDCLLMAEIYETAELLGEFVDIEEWYNTRSTGTPTSQKHQHPRSTTGAGEDEHTERQHPGSTGAAGEDEHAESSLAQNPQIP</sequence>
<dbReference type="Proteomes" id="UP001055811">
    <property type="component" value="Linkage Group LG05"/>
</dbReference>
<reference evidence="1 2" key="2">
    <citation type="journal article" date="2022" name="Mol. Ecol. Resour.">
        <title>The genomes of chicory, endive, great burdock and yacon provide insights into Asteraceae paleo-polyploidization history and plant inulin production.</title>
        <authorList>
            <person name="Fan W."/>
            <person name="Wang S."/>
            <person name="Wang H."/>
            <person name="Wang A."/>
            <person name="Jiang F."/>
            <person name="Liu H."/>
            <person name="Zhao H."/>
            <person name="Xu D."/>
            <person name="Zhang Y."/>
        </authorList>
    </citation>
    <scope>NUCLEOTIDE SEQUENCE [LARGE SCALE GENOMIC DNA]</scope>
    <source>
        <strain evidence="2">cv. Punajuju</strain>
        <tissue evidence="1">Leaves</tissue>
    </source>
</reference>
<evidence type="ECO:0000313" key="2">
    <source>
        <dbReference type="Proteomes" id="UP001055811"/>
    </source>
</evidence>
<accession>A0ACB9D3P2</accession>
<gene>
    <name evidence="1" type="ORF">L2E82_31382</name>
</gene>
<proteinExistence type="predicted"/>
<keyword evidence="2" id="KW-1185">Reference proteome</keyword>
<name>A0ACB9D3P2_CICIN</name>
<organism evidence="1 2">
    <name type="scientific">Cichorium intybus</name>
    <name type="common">Chicory</name>
    <dbReference type="NCBI Taxonomy" id="13427"/>
    <lineage>
        <taxon>Eukaryota</taxon>
        <taxon>Viridiplantae</taxon>
        <taxon>Streptophyta</taxon>
        <taxon>Embryophyta</taxon>
        <taxon>Tracheophyta</taxon>
        <taxon>Spermatophyta</taxon>
        <taxon>Magnoliopsida</taxon>
        <taxon>eudicotyledons</taxon>
        <taxon>Gunneridae</taxon>
        <taxon>Pentapetalae</taxon>
        <taxon>asterids</taxon>
        <taxon>campanulids</taxon>
        <taxon>Asterales</taxon>
        <taxon>Asteraceae</taxon>
        <taxon>Cichorioideae</taxon>
        <taxon>Cichorieae</taxon>
        <taxon>Cichoriinae</taxon>
        <taxon>Cichorium</taxon>
    </lineage>
</organism>